<evidence type="ECO:0000256" key="1">
    <source>
        <dbReference type="SAM" id="Phobius"/>
    </source>
</evidence>
<dbReference type="AlphaFoldDB" id="A0AAV6ZE52"/>
<name>A0AAV6ZE52_ENGPU</name>
<evidence type="ECO:0000313" key="2">
    <source>
        <dbReference type="EMBL" id="KAG8547654.1"/>
    </source>
</evidence>
<keyword evidence="1" id="KW-0472">Membrane</keyword>
<keyword evidence="1" id="KW-0812">Transmembrane</keyword>
<proteinExistence type="predicted"/>
<organism evidence="2 3">
    <name type="scientific">Engystomops pustulosus</name>
    <name type="common">Tungara frog</name>
    <name type="synonym">Physalaemus pustulosus</name>
    <dbReference type="NCBI Taxonomy" id="76066"/>
    <lineage>
        <taxon>Eukaryota</taxon>
        <taxon>Metazoa</taxon>
        <taxon>Chordata</taxon>
        <taxon>Craniata</taxon>
        <taxon>Vertebrata</taxon>
        <taxon>Euteleostomi</taxon>
        <taxon>Amphibia</taxon>
        <taxon>Batrachia</taxon>
        <taxon>Anura</taxon>
        <taxon>Neobatrachia</taxon>
        <taxon>Hyloidea</taxon>
        <taxon>Leptodactylidae</taxon>
        <taxon>Leiuperinae</taxon>
        <taxon>Engystomops</taxon>
    </lineage>
</organism>
<feature type="transmembrane region" description="Helical" evidence="1">
    <location>
        <begin position="7"/>
        <end position="29"/>
    </location>
</feature>
<keyword evidence="1" id="KW-1133">Transmembrane helix</keyword>
<dbReference type="EMBL" id="WNYA01000656">
    <property type="protein sequence ID" value="KAG8547654.1"/>
    <property type="molecule type" value="Genomic_DNA"/>
</dbReference>
<sequence length="52" mass="5839">MYRVQELALLVFSFGVFTFVFFGGGGKFANVPENSDLYWNVFVKLVALIMVG</sequence>
<protein>
    <submittedName>
        <fullName evidence="2">Uncharacterized protein</fullName>
    </submittedName>
</protein>
<gene>
    <name evidence="2" type="ORF">GDO81_027845</name>
</gene>
<keyword evidence="3" id="KW-1185">Reference proteome</keyword>
<reference evidence="2" key="1">
    <citation type="thesis" date="2020" institute="ProQuest LLC" country="789 East Eisenhower Parkway, Ann Arbor, MI, USA">
        <title>Comparative Genomics and Chromosome Evolution.</title>
        <authorList>
            <person name="Mudd A.B."/>
        </authorList>
    </citation>
    <scope>NUCLEOTIDE SEQUENCE</scope>
    <source>
        <strain evidence="2">237g6f4</strain>
        <tissue evidence="2">Blood</tissue>
    </source>
</reference>
<comment type="caution">
    <text evidence="2">The sequence shown here is derived from an EMBL/GenBank/DDBJ whole genome shotgun (WGS) entry which is preliminary data.</text>
</comment>
<evidence type="ECO:0000313" key="3">
    <source>
        <dbReference type="Proteomes" id="UP000824782"/>
    </source>
</evidence>
<dbReference type="Proteomes" id="UP000824782">
    <property type="component" value="Unassembled WGS sequence"/>
</dbReference>
<accession>A0AAV6ZE52</accession>